<reference evidence="2" key="1">
    <citation type="journal article" date="2013" name="Science">
        <title>The Amborella genome and the evolution of flowering plants.</title>
        <authorList>
            <consortium name="Amborella Genome Project"/>
        </authorList>
    </citation>
    <scope>NUCLEOTIDE SEQUENCE [LARGE SCALE GENOMIC DNA]</scope>
</reference>
<dbReference type="HOGENOM" id="CLU_1410565_0_0_1"/>
<dbReference type="Gramene" id="ERN01528">
    <property type="protein sequence ID" value="ERN01528"/>
    <property type="gene ID" value="AMTR_s00002p00271000"/>
</dbReference>
<accession>W1P0R2</accession>
<gene>
    <name evidence="1" type="ORF">AMTR_s00002p00271000</name>
</gene>
<dbReference type="Proteomes" id="UP000017836">
    <property type="component" value="Unassembled WGS sequence"/>
</dbReference>
<sequence length="193" mass="22096">MQNLPVLCRHEEPSDLLCEPADLLRRILRFSVDTKNRVTYYAESSGSLSFSVDTKNWATYYAKSSNSLSTRRTERLTMQIGPHSQSCSYYARRTGRLTMRTEPLTMQNPLVLCRPEEPGDTTMQTGHLLCKILRFSADEKNRATYYAESFDSLSTRRTGPLTMQNPPVLCRLEEPSDTYYAESSGSLSTRRIR</sequence>
<dbReference type="AlphaFoldDB" id="W1P0R2"/>
<evidence type="ECO:0000313" key="1">
    <source>
        <dbReference type="EMBL" id="ERN01528.1"/>
    </source>
</evidence>
<organism evidence="1 2">
    <name type="scientific">Amborella trichopoda</name>
    <dbReference type="NCBI Taxonomy" id="13333"/>
    <lineage>
        <taxon>Eukaryota</taxon>
        <taxon>Viridiplantae</taxon>
        <taxon>Streptophyta</taxon>
        <taxon>Embryophyta</taxon>
        <taxon>Tracheophyta</taxon>
        <taxon>Spermatophyta</taxon>
        <taxon>Magnoliopsida</taxon>
        <taxon>Amborellales</taxon>
        <taxon>Amborellaceae</taxon>
        <taxon>Amborella</taxon>
    </lineage>
</organism>
<dbReference type="EMBL" id="KI394767">
    <property type="protein sequence ID" value="ERN01528.1"/>
    <property type="molecule type" value="Genomic_DNA"/>
</dbReference>
<keyword evidence="2" id="KW-1185">Reference proteome</keyword>
<proteinExistence type="predicted"/>
<protein>
    <submittedName>
        <fullName evidence="1">Uncharacterized protein</fullName>
    </submittedName>
</protein>
<name>W1P0R2_AMBTC</name>
<evidence type="ECO:0000313" key="2">
    <source>
        <dbReference type="Proteomes" id="UP000017836"/>
    </source>
</evidence>